<evidence type="ECO:0000259" key="2">
    <source>
        <dbReference type="Pfam" id="PF24494"/>
    </source>
</evidence>
<name>A0A8E2F7W1_9PEZI</name>
<feature type="region of interest" description="Disordered" evidence="1">
    <location>
        <begin position="34"/>
        <end position="64"/>
    </location>
</feature>
<evidence type="ECO:0000313" key="3">
    <source>
        <dbReference type="EMBL" id="OCL11918.1"/>
    </source>
</evidence>
<reference evidence="3 4" key="1">
    <citation type="journal article" date="2016" name="Nat. Commun.">
        <title>Ectomycorrhizal ecology is imprinted in the genome of the dominant symbiotic fungus Cenococcum geophilum.</title>
        <authorList>
            <consortium name="DOE Joint Genome Institute"/>
            <person name="Peter M."/>
            <person name="Kohler A."/>
            <person name="Ohm R.A."/>
            <person name="Kuo A."/>
            <person name="Krutzmann J."/>
            <person name="Morin E."/>
            <person name="Arend M."/>
            <person name="Barry K.W."/>
            <person name="Binder M."/>
            <person name="Choi C."/>
            <person name="Clum A."/>
            <person name="Copeland A."/>
            <person name="Grisel N."/>
            <person name="Haridas S."/>
            <person name="Kipfer T."/>
            <person name="LaButti K."/>
            <person name="Lindquist E."/>
            <person name="Lipzen A."/>
            <person name="Maire R."/>
            <person name="Meier B."/>
            <person name="Mihaltcheva S."/>
            <person name="Molinier V."/>
            <person name="Murat C."/>
            <person name="Poggeler S."/>
            <person name="Quandt C.A."/>
            <person name="Sperisen C."/>
            <person name="Tritt A."/>
            <person name="Tisserant E."/>
            <person name="Crous P.W."/>
            <person name="Henrissat B."/>
            <person name="Nehls U."/>
            <person name="Egli S."/>
            <person name="Spatafora J.W."/>
            <person name="Grigoriev I.V."/>
            <person name="Martin F.M."/>
        </authorList>
    </citation>
    <scope>NUCLEOTIDE SEQUENCE [LARGE SCALE GENOMIC DNA]</scope>
    <source>
        <strain evidence="3 4">CBS 207.34</strain>
    </source>
</reference>
<feature type="compositionally biased region" description="Acidic residues" evidence="1">
    <location>
        <begin position="47"/>
        <end position="61"/>
    </location>
</feature>
<evidence type="ECO:0000313" key="4">
    <source>
        <dbReference type="Proteomes" id="UP000250140"/>
    </source>
</evidence>
<proteinExistence type="predicted"/>
<dbReference type="Pfam" id="PF24494">
    <property type="entry name" value="DUF7587"/>
    <property type="match status" value="1"/>
</dbReference>
<organism evidence="3 4">
    <name type="scientific">Glonium stellatum</name>
    <dbReference type="NCBI Taxonomy" id="574774"/>
    <lineage>
        <taxon>Eukaryota</taxon>
        <taxon>Fungi</taxon>
        <taxon>Dikarya</taxon>
        <taxon>Ascomycota</taxon>
        <taxon>Pezizomycotina</taxon>
        <taxon>Dothideomycetes</taxon>
        <taxon>Pleosporomycetidae</taxon>
        <taxon>Gloniales</taxon>
        <taxon>Gloniaceae</taxon>
        <taxon>Glonium</taxon>
    </lineage>
</organism>
<dbReference type="OrthoDB" id="5397734at2759"/>
<dbReference type="Proteomes" id="UP000250140">
    <property type="component" value="Unassembled WGS sequence"/>
</dbReference>
<sequence length="377" mass="42072">MRARKAEQISQILFNGVDFRSALLEAAAAASIMNSPEHGFPSQTREEPEESEEPEEPEDLDIADHGTTLDDLNEVFTPTVTPTDQNIPSIVYRVFDEESQSQLFNGAIRSGLFGERRRGITTALSVEDELFDVFAENHFWYHKKGGPFISVTSSLLWAISIAVRSERAGRHPFIAVIDMGSLGSFWPASEVISGLREKGEFSEMTFQGVFEFLVWGEIRNSSILHVFPFSQLRELVRNNSAVQATLRLDCFQPRVLWTHKKLITSRLEINHSTAGAIGSIANIFGLSYGSEKMLWDFVSGVCQGWGLIAPEDNIAMEDLGTAFASSLDSHTQRRCLSEADYDEPRNAFITGAMNGRNLLKQMLAWSSGNRASKRRPT</sequence>
<accession>A0A8E2F7W1</accession>
<protein>
    <recommendedName>
        <fullName evidence="2">DUF7587 domain-containing protein</fullName>
    </recommendedName>
</protein>
<feature type="domain" description="DUF7587" evidence="2">
    <location>
        <begin position="87"/>
        <end position="232"/>
    </location>
</feature>
<dbReference type="EMBL" id="KV748958">
    <property type="protein sequence ID" value="OCL11918.1"/>
    <property type="molecule type" value="Genomic_DNA"/>
</dbReference>
<evidence type="ECO:0000256" key="1">
    <source>
        <dbReference type="SAM" id="MobiDB-lite"/>
    </source>
</evidence>
<gene>
    <name evidence="3" type="ORF">AOQ84DRAFT_352794</name>
</gene>
<dbReference type="InterPro" id="IPR056009">
    <property type="entry name" value="DUF7587"/>
</dbReference>
<keyword evidence="4" id="KW-1185">Reference proteome</keyword>
<dbReference type="AlphaFoldDB" id="A0A8E2F7W1"/>